<name>A0A1J1GKU0_PLARL</name>
<organism evidence="3 4">
    <name type="scientific">Plasmodium relictum</name>
    <dbReference type="NCBI Taxonomy" id="85471"/>
    <lineage>
        <taxon>Eukaryota</taxon>
        <taxon>Sar</taxon>
        <taxon>Alveolata</taxon>
        <taxon>Apicomplexa</taxon>
        <taxon>Aconoidasida</taxon>
        <taxon>Haemosporida</taxon>
        <taxon>Plasmodiidae</taxon>
        <taxon>Plasmodium</taxon>
        <taxon>Plasmodium (Haemamoeba)</taxon>
    </lineage>
</organism>
<proteinExistence type="predicted"/>
<dbReference type="InterPro" id="IPR024288">
    <property type="entry name" value="SICA_C"/>
</dbReference>
<dbReference type="Proteomes" id="UP000220158">
    <property type="component" value="Unassembled WGS sequence"/>
</dbReference>
<evidence type="ECO:0000259" key="2">
    <source>
        <dbReference type="Pfam" id="PF12879"/>
    </source>
</evidence>
<sequence length="377" mass="46663">MEEQIEVKKKGNYMTLKKKPKRKTMIEIHMLIIEDCKQEEWGLYRGEFLEICLNEWLKNERPIEDVADKEVVMKKEEESSNVALEKQKLLSEKWIKRQKRMLEKWKKEEWFNNLKEEWKKEEKIGMKTIDKVEVMDRSNEIEREKELWKQWIEKQKELFMRYDKEVWFNKLLEECEKEEDQCVIKENEENIEEKKKNSDKKKRGVIIKEEVDKKTKKKTLISHICIEIHMAVLDQCKKEELESMRNDFLRSYIEQNKENERLCEKETGNKEVDEVEKERQMNFIIEKKIKQWECWKKEDWYQELKLDWKEEMKHIIKTTDKIEEIINPIIKTQMVQKKWQEKQRNILKKWNKYNKLEKSMKKGKDDEEIEMKIIQMI</sequence>
<feature type="domain" description="Schizont-infected cell agglutination C-terminal" evidence="2">
    <location>
        <begin position="17"/>
        <end position="85"/>
    </location>
</feature>
<dbReference type="KEGG" id="prel:PRELSG_9901200"/>
<evidence type="ECO:0000313" key="3">
    <source>
        <dbReference type="EMBL" id="CRG85657.1"/>
    </source>
</evidence>
<dbReference type="VEuPathDB" id="PlasmoDB:PRELSG_9901200"/>
<gene>
    <name evidence="3" type="ORF">PRELSG_9901200</name>
</gene>
<feature type="coiled-coil region" evidence="1">
    <location>
        <begin position="168"/>
        <end position="204"/>
    </location>
</feature>
<protein>
    <submittedName>
        <fullName evidence="3">Surface-associated interspersed protein (SURFIN)</fullName>
    </submittedName>
</protein>
<evidence type="ECO:0000313" key="4">
    <source>
        <dbReference type="Proteomes" id="UP000220158"/>
    </source>
</evidence>
<dbReference type="GeneID" id="39739123"/>
<dbReference type="EMBL" id="CVMU01000445">
    <property type="protein sequence ID" value="CRG85657.1"/>
    <property type="molecule type" value="Genomic_DNA"/>
</dbReference>
<reference evidence="3 4" key="1">
    <citation type="submission" date="2015-04" db="EMBL/GenBank/DDBJ databases">
        <authorList>
            <consortium name="Pathogen Informatics"/>
        </authorList>
    </citation>
    <scope>NUCLEOTIDE SEQUENCE [LARGE SCALE GENOMIC DNA]</scope>
    <source>
        <strain evidence="3 4">SGS1</strain>
    </source>
</reference>
<dbReference type="OMA" id="SHICIEI"/>
<accession>A0A1J1GKU0</accession>
<keyword evidence="1" id="KW-0175">Coiled coil</keyword>
<dbReference type="AlphaFoldDB" id="A0A1J1GKU0"/>
<dbReference type="Pfam" id="PF12879">
    <property type="entry name" value="SICA_C"/>
    <property type="match status" value="1"/>
</dbReference>
<evidence type="ECO:0000256" key="1">
    <source>
        <dbReference type="SAM" id="Coils"/>
    </source>
</evidence>
<keyword evidence="4" id="KW-1185">Reference proteome</keyword>
<dbReference type="RefSeq" id="XP_028531336.1">
    <property type="nucleotide sequence ID" value="XM_028677612.1"/>
</dbReference>